<dbReference type="RefSeq" id="WP_144996600.1">
    <property type="nucleotide sequence ID" value="NZ_CP036281.1"/>
</dbReference>
<evidence type="ECO:0000256" key="5">
    <source>
        <dbReference type="ARBA" id="ARBA00022801"/>
    </source>
</evidence>
<dbReference type="InterPro" id="IPR023091">
    <property type="entry name" value="MetalPrtase_cat_dom_sf_prd"/>
</dbReference>
<sequence length="161" mass="18519">MYQLDIANQQELLPVNESELEKVVHLLLNEEQVAAAEISLVLVDNPTLRELNIQYLNHDYDTDVLSFLLEEEQLEVLDSPRRGAGKRIEGELIISTEMAIERAPEYKWSAENEFILYLIHGILHLLGYDDLTDEERMLMREREQAVLTLCGLELPASTPNE</sequence>
<dbReference type="HAMAP" id="MF_00009">
    <property type="entry name" value="Endoribonucl_YbeY"/>
    <property type="match status" value="1"/>
</dbReference>
<dbReference type="KEGG" id="plon:Pla110_30810"/>
<dbReference type="Proteomes" id="UP000317178">
    <property type="component" value="Chromosome"/>
</dbReference>
<dbReference type="GO" id="GO:0006364">
    <property type="term" value="P:rRNA processing"/>
    <property type="evidence" value="ECO:0007669"/>
    <property type="project" value="UniProtKB-UniRule"/>
</dbReference>
<dbReference type="GO" id="GO:0008270">
    <property type="term" value="F:zinc ion binding"/>
    <property type="evidence" value="ECO:0007669"/>
    <property type="project" value="UniProtKB-UniRule"/>
</dbReference>
<dbReference type="AlphaFoldDB" id="A0A518CQ38"/>
<keyword evidence="3 7" id="KW-0479">Metal-binding</keyword>
<gene>
    <name evidence="7 8" type="primary">ybeY</name>
    <name evidence="8" type="ORF">Pla110_30810</name>
</gene>
<evidence type="ECO:0000313" key="9">
    <source>
        <dbReference type="Proteomes" id="UP000317178"/>
    </source>
</evidence>
<dbReference type="GO" id="GO:0004222">
    <property type="term" value="F:metalloendopeptidase activity"/>
    <property type="evidence" value="ECO:0007669"/>
    <property type="project" value="InterPro"/>
</dbReference>
<proteinExistence type="inferred from homology"/>
<keyword evidence="6 7" id="KW-0862">Zinc</keyword>
<dbReference type="GO" id="GO:0004521">
    <property type="term" value="F:RNA endonuclease activity"/>
    <property type="evidence" value="ECO:0007669"/>
    <property type="project" value="UniProtKB-UniRule"/>
</dbReference>
<name>A0A518CQ38_9PLAN</name>
<protein>
    <recommendedName>
        <fullName evidence="7">Endoribonuclease YbeY</fullName>
        <ecNumber evidence="7">3.1.-.-</ecNumber>
    </recommendedName>
</protein>
<keyword evidence="9" id="KW-1185">Reference proteome</keyword>
<keyword evidence="7" id="KW-0963">Cytoplasm</keyword>
<dbReference type="SUPFAM" id="SSF55486">
    <property type="entry name" value="Metalloproteases ('zincins'), catalytic domain"/>
    <property type="match status" value="1"/>
</dbReference>
<evidence type="ECO:0000313" key="8">
    <source>
        <dbReference type="EMBL" id="QDU81340.1"/>
    </source>
</evidence>
<dbReference type="NCBIfam" id="TIGR00043">
    <property type="entry name" value="rRNA maturation RNase YbeY"/>
    <property type="match status" value="1"/>
</dbReference>
<comment type="cofactor">
    <cofactor evidence="7">
        <name>Zn(2+)</name>
        <dbReference type="ChEBI" id="CHEBI:29105"/>
    </cofactor>
    <text evidence="7">Binds 1 zinc ion.</text>
</comment>
<feature type="binding site" evidence="7">
    <location>
        <position position="130"/>
    </location>
    <ligand>
        <name>Zn(2+)</name>
        <dbReference type="ChEBI" id="CHEBI:29105"/>
        <note>catalytic</note>
    </ligand>
</feature>
<accession>A0A518CQ38</accession>
<keyword evidence="7" id="KW-0690">Ribosome biogenesis</keyword>
<evidence type="ECO:0000256" key="4">
    <source>
        <dbReference type="ARBA" id="ARBA00022759"/>
    </source>
</evidence>
<dbReference type="PROSITE" id="PS01306">
    <property type="entry name" value="UPF0054"/>
    <property type="match status" value="1"/>
</dbReference>
<keyword evidence="2 7" id="KW-0540">Nuclease</keyword>
<reference evidence="8 9" key="1">
    <citation type="submission" date="2019-02" db="EMBL/GenBank/DDBJ databases">
        <title>Deep-cultivation of Planctomycetes and their phenomic and genomic characterization uncovers novel biology.</title>
        <authorList>
            <person name="Wiegand S."/>
            <person name="Jogler M."/>
            <person name="Boedeker C."/>
            <person name="Pinto D."/>
            <person name="Vollmers J."/>
            <person name="Rivas-Marin E."/>
            <person name="Kohn T."/>
            <person name="Peeters S.H."/>
            <person name="Heuer A."/>
            <person name="Rast P."/>
            <person name="Oberbeckmann S."/>
            <person name="Bunk B."/>
            <person name="Jeske O."/>
            <person name="Meyerdierks A."/>
            <person name="Storesund J.E."/>
            <person name="Kallscheuer N."/>
            <person name="Luecker S."/>
            <person name="Lage O.M."/>
            <person name="Pohl T."/>
            <person name="Merkel B.J."/>
            <person name="Hornburger P."/>
            <person name="Mueller R.-W."/>
            <person name="Bruemmer F."/>
            <person name="Labrenz M."/>
            <person name="Spormann A.M."/>
            <person name="Op den Camp H."/>
            <person name="Overmann J."/>
            <person name="Amann R."/>
            <person name="Jetten M.S.M."/>
            <person name="Mascher T."/>
            <person name="Medema M.H."/>
            <person name="Devos D.P."/>
            <person name="Kaster A.-K."/>
            <person name="Ovreas L."/>
            <person name="Rohde M."/>
            <person name="Galperin M.Y."/>
            <person name="Jogler C."/>
        </authorList>
    </citation>
    <scope>NUCLEOTIDE SEQUENCE [LARGE SCALE GENOMIC DNA]</scope>
    <source>
        <strain evidence="8 9">Pla110</strain>
    </source>
</reference>
<evidence type="ECO:0000256" key="6">
    <source>
        <dbReference type="ARBA" id="ARBA00022833"/>
    </source>
</evidence>
<comment type="function">
    <text evidence="7">Single strand-specific metallo-endoribonuclease involved in late-stage 70S ribosome quality control and in maturation of the 3' terminus of the 16S rRNA.</text>
</comment>
<dbReference type="PANTHER" id="PTHR46986">
    <property type="entry name" value="ENDORIBONUCLEASE YBEY, CHLOROPLASTIC"/>
    <property type="match status" value="1"/>
</dbReference>
<keyword evidence="5 7" id="KW-0378">Hydrolase</keyword>
<dbReference type="InterPro" id="IPR002036">
    <property type="entry name" value="YbeY"/>
</dbReference>
<evidence type="ECO:0000256" key="7">
    <source>
        <dbReference type="HAMAP-Rule" id="MF_00009"/>
    </source>
</evidence>
<feature type="binding site" evidence="7">
    <location>
        <position position="124"/>
    </location>
    <ligand>
        <name>Zn(2+)</name>
        <dbReference type="ChEBI" id="CHEBI:29105"/>
        <note>catalytic</note>
    </ligand>
</feature>
<comment type="subcellular location">
    <subcellularLocation>
        <location evidence="7">Cytoplasm</location>
    </subcellularLocation>
</comment>
<dbReference type="Pfam" id="PF02130">
    <property type="entry name" value="YbeY"/>
    <property type="match status" value="1"/>
</dbReference>
<comment type="similarity">
    <text evidence="1 7">Belongs to the endoribonuclease YbeY family.</text>
</comment>
<keyword evidence="4 7" id="KW-0255">Endonuclease</keyword>
<dbReference type="InterPro" id="IPR020549">
    <property type="entry name" value="YbeY_CS"/>
</dbReference>
<dbReference type="OrthoDB" id="9807740at2"/>
<dbReference type="GO" id="GO:0005737">
    <property type="term" value="C:cytoplasm"/>
    <property type="evidence" value="ECO:0007669"/>
    <property type="project" value="UniProtKB-SubCell"/>
</dbReference>
<dbReference type="Gene3D" id="3.40.390.30">
    <property type="entry name" value="Metalloproteases ('zincins'), catalytic domain"/>
    <property type="match status" value="1"/>
</dbReference>
<keyword evidence="7" id="KW-0698">rRNA processing</keyword>
<dbReference type="PANTHER" id="PTHR46986:SF1">
    <property type="entry name" value="ENDORIBONUCLEASE YBEY, CHLOROPLASTIC"/>
    <property type="match status" value="1"/>
</dbReference>
<evidence type="ECO:0000256" key="1">
    <source>
        <dbReference type="ARBA" id="ARBA00010875"/>
    </source>
</evidence>
<evidence type="ECO:0000256" key="3">
    <source>
        <dbReference type="ARBA" id="ARBA00022723"/>
    </source>
</evidence>
<dbReference type="EC" id="3.1.-.-" evidence="7"/>
<organism evidence="8 9">
    <name type="scientific">Polystyrenella longa</name>
    <dbReference type="NCBI Taxonomy" id="2528007"/>
    <lineage>
        <taxon>Bacteria</taxon>
        <taxon>Pseudomonadati</taxon>
        <taxon>Planctomycetota</taxon>
        <taxon>Planctomycetia</taxon>
        <taxon>Planctomycetales</taxon>
        <taxon>Planctomycetaceae</taxon>
        <taxon>Polystyrenella</taxon>
    </lineage>
</organism>
<dbReference type="EMBL" id="CP036281">
    <property type="protein sequence ID" value="QDU81340.1"/>
    <property type="molecule type" value="Genomic_DNA"/>
</dbReference>
<feature type="binding site" evidence="7">
    <location>
        <position position="120"/>
    </location>
    <ligand>
        <name>Zn(2+)</name>
        <dbReference type="ChEBI" id="CHEBI:29105"/>
        <note>catalytic</note>
    </ligand>
</feature>
<evidence type="ECO:0000256" key="2">
    <source>
        <dbReference type="ARBA" id="ARBA00022722"/>
    </source>
</evidence>